<dbReference type="Pfam" id="PF13578">
    <property type="entry name" value="Methyltransf_24"/>
    <property type="match status" value="1"/>
</dbReference>
<dbReference type="HOGENOM" id="CLU_058422_0_0_7"/>
<evidence type="ECO:0000313" key="3">
    <source>
        <dbReference type="Proteomes" id="UP000002194"/>
    </source>
</evidence>
<proteinExistence type="predicted"/>
<dbReference type="STRING" id="882.DVU_0021"/>
<dbReference type="PaxDb" id="882-DVU_0021"/>
<dbReference type="Proteomes" id="UP000002194">
    <property type="component" value="Chromosome"/>
</dbReference>
<organism evidence="2 3">
    <name type="scientific">Nitratidesulfovibrio vulgaris (strain ATCC 29579 / DSM 644 / CCUG 34227 / NCIMB 8303 / VKM B-1760 / Hildenborough)</name>
    <name type="common">Desulfovibrio vulgaris</name>
    <dbReference type="NCBI Taxonomy" id="882"/>
    <lineage>
        <taxon>Bacteria</taxon>
        <taxon>Pseudomonadati</taxon>
        <taxon>Thermodesulfobacteriota</taxon>
        <taxon>Desulfovibrionia</taxon>
        <taxon>Desulfovibrionales</taxon>
        <taxon>Desulfovibrionaceae</taxon>
        <taxon>Nitratidesulfovibrio</taxon>
    </lineage>
</organism>
<evidence type="ECO:0000313" key="2">
    <source>
        <dbReference type="EMBL" id="AAS94505.1"/>
    </source>
</evidence>
<feature type="region of interest" description="Disordered" evidence="1">
    <location>
        <begin position="1"/>
        <end position="33"/>
    </location>
</feature>
<dbReference type="EMBL" id="AE017285">
    <property type="protein sequence ID" value="AAS94505.1"/>
    <property type="molecule type" value="Genomic_DNA"/>
</dbReference>
<dbReference type="SUPFAM" id="SSF53335">
    <property type="entry name" value="S-adenosyl-L-methionine-dependent methyltransferases"/>
    <property type="match status" value="1"/>
</dbReference>
<dbReference type="PATRIC" id="fig|882.5.peg.17"/>
<keyword evidence="3" id="KW-1185">Reference proteome</keyword>
<dbReference type="KEGG" id="dvu:DVU_0021"/>
<name>Q72G40_NITV2</name>
<dbReference type="Gene3D" id="3.40.50.150">
    <property type="entry name" value="Vaccinia Virus protein VP39"/>
    <property type="match status" value="1"/>
</dbReference>
<evidence type="ECO:0000256" key="1">
    <source>
        <dbReference type="SAM" id="MobiDB-lite"/>
    </source>
</evidence>
<accession>Q72G40</accession>
<dbReference type="AlphaFoldDB" id="Q72G40"/>
<protein>
    <submittedName>
        <fullName evidence="2">Conserved domain protein</fullName>
    </submittedName>
</protein>
<dbReference type="InterPro" id="IPR029063">
    <property type="entry name" value="SAM-dependent_MTases_sf"/>
</dbReference>
<dbReference type="EnsemblBacteria" id="AAS94505">
    <property type="protein sequence ID" value="AAS94505"/>
    <property type="gene ID" value="DVU_0021"/>
</dbReference>
<dbReference type="eggNOG" id="COG4122">
    <property type="taxonomic scope" value="Bacteria"/>
</dbReference>
<feature type="compositionally biased region" description="Basic and acidic residues" evidence="1">
    <location>
        <begin position="23"/>
        <end position="33"/>
    </location>
</feature>
<reference evidence="2 3" key="1">
    <citation type="journal article" date="2004" name="Nat. Biotechnol.">
        <title>The genome sequence of the anaerobic, sulfate-reducing bacterium Desulfovibrio vulgaris Hildenborough.</title>
        <authorList>
            <person name="Heidelberg J.F."/>
            <person name="Seshadri R."/>
            <person name="Haveman S.A."/>
            <person name="Hemme C.L."/>
            <person name="Paulsen I.T."/>
            <person name="Kolonay J.F."/>
            <person name="Eisen J.A."/>
            <person name="Ward N."/>
            <person name="Methe B."/>
            <person name="Brinkac L.M."/>
            <person name="Daugherty S.C."/>
            <person name="Deboy R.T."/>
            <person name="Dodson R.J."/>
            <person name="Durkin A.S."/>
            <person name="Madupu R."/>
            <person name="Nelson W.C."/>
            <person name="Sullivan S.A."/>
            <person name="Fouts D."/>
            <person name="Haft D.H."/>
            <person name="Selengut J."/>
            <person name="Peterson J.D."/>
            <person name="Davidsen T.M."/>
            <person name="Zafar N."/>
            <person name="Zhou L."/>
            <person name="Radune D."/>
            <person name="Dimitrov G."/>
            <person name="Hance M."/>
            <person name="Tran K."/>
            <person name="Khouri H."/>
            <person name="Gill J."/>
            <person name="Utterback T.R."/>
            <person name="Feldblyum T.V."/>
            <person name="Wall J.D."/>
            <person name="Voordouw G."/>
            <person name="Fraser C.M."/>
        </authorList>
    </citation>
    <scope>NUCLEOTIDE SEQUENCE [LARGE SCALE GENOMIC DNA]</scope>
    <source>
        <strain evidence="3">ATCC 29579 / DSM 644 / NCIMB 8303 / VKM B-1760 / Hildenborough</strain>
    </source>
</reference>
<dbReference type="OrthoDB" id="9795498at2"/>
<sequence>MREPFRAPMPTGHETTPTARGRPMSDDTRSTPRQLEELARLRPELADTAMLLRDMYLTLEQRRPRYDTTFVDAYPPGHFHSPLPSRDEVAAVAHRAFDVPEGANPLGGVDLREREQLKLYAALVPFYAAMPFKDQPTEGLRYHFANDFFAHTDAFVLYAMMRHFRPRRIVEAGSGFSSCVMLDTDERFLDGATRFTFVEPYPERLLTHIRPEDRTRCTIVTDFAQNVALETYTSLEAGDVLFIDSSHVAKIGSDVLHFVFDVFPALQPGVIIHIHDIFYPFEYPCSWYAQGRAWNEAYLLRAFLQYNSAFEVLFFNSYMTTRHGDMFEKHTPLCMRNTGGSLWLRRMA</sequence>
<gene>
    <name evidence="2" type="ordered locus">DVU_0021</name>
</gene>